<feature type="transmembrane region" description="Helical" evidence="1">
    <location>
        <begin position="55"/>
        <end position="74"/>
    </location>
</feature>
<proteinExistence type="predicted"/>
<comment type="caution">
    <text evidence="2">The sequence shown here is derived from an EMBL/GenBank/DDBJ whole genome shotgun (WGS) entry which is preliminary data.</text>
</comment>
<keyword evidence="1" id="KW-1133">Transmembrane helix</keyword>
<gene>
    <name evidence="2" type="ORF">ABR748_37545</name>
</gene>
<feature type="transmembrane region" description="Helical" evidence="1">
    <location>
        <begin position="26"/>
        <end position="49"/>
    </location>
</feature>
<evidence type="ECO:0000256" key="1">
    <source>
        <dbReference type="SAM" id="Phobius"/>
    </source>
</evidence>
<dbReference type="Proteomes" id="UP001456562">
    <property type="component" value="Unassembled WGS sequence"/>
</dbReference>
<accession>A0ABV1QFC3</accession>
<keyword evidence="1" id="KW-0472">Membrane</keyword>
<reference evidence="2 3" key="1">
    <citation type="submission" date="2024-01" db="EMBL/GenBank/DDBJ databases">
        <title>Metagenomic exploration of the rhizosphere soil microbial community and their significance in facilitating the development of wild simulated ginseng.</title>
        <authorList>
            <person name="Huang J."/>
        </authorList>
    </citation>
    <scope>NUCLEOTIDE SEQUENCE [LARGE SCALE GENOMIC DNA]</scope>
    <source>
        <strain evidence="2 3">WY141</strain>
    </source>
</reference>
<sequence length="171" mass="18435">MATEAERALGTFIRNHPTDNARRGRVAIGALLVGLVFSAVAIPVTVTLFSEGGDGAQFAGLLWGAALIGLYGGVSSGLRTLRRHDEVFVLRKDGLVYRRTGETRVLPWTEVRSVVERGQDHALGRLMGWDVHLVIRPRGGGRLLLTGYTEDAVRLTAEIQAAVAATATHPR</sequence>
<keyword evidence="1" id="KW-0812">Transmembrane</keyword>
<evidence type="ECO:0000313" key="2">
    <source>
        <dbReference type="EMBL" id="MER0429837.1"/>
    </source>
</evidence>
<organism evidence="2 3">
    <name type="scientific">Streptomyces microflavus</name>
    <name type="common">Streptomyces lipmanii</name>
    <dbReference type="NCBI Taxonomy" id="1919"/>
    <lineage>
        <taxon>Bacteria</taxon>
        <taxon>Bacillati</taxon>
        <taxon>Actinomycetota</taxon>
        <taxon>Actinomycetes</taxon>
        <taxon>Kitasatosporales</taxon>
        <taxon>Streptomycetaceae</taxon>
        <taxon>Streptomyces</taxon>
    </lineage>
</organism>
<keyword evidence="3" id="KW-1185">Reference proteome</keyword>
<dbReference type="EMBL" id="JBEJUE010000077">
    <property type="protein sequence ID" value="MER0429837.1"/>
    <property type="molecule type" value="Genomic_DNA"/>
</dbReference>
<protein>
    <recommendedName>
        <fullName evidence="4">PH domain-containing protein</fullName>
    </recommendedName>
</protein>
<dbReference type="RefSeq" id="WP_350241880.1">
    <property type="nucleotide sequence ID" value="NZ_JBEJUE010000077.1"/>
</dbReference>
<name>A0ABV1QFC3_STRMI</name>
<evidence type="ECO:0008006" key="4">
    <source>
        <dbReference type="Google" id="ProtNLM"/>
    </source>
</evidence>
<evidence type="ECO:0000313" key="3">
    <source>
        <dbReference type="Proteomes" id="UP001456562"/>
    </source>
</evidence>